<evidence type="ECO:0000313" key="2">
    <source>
        <dbReference type="Proteomes" id="UP000373449"/>
    </source>
</evidence>
<protein>
    <submittedName>
        <fullName evidence="1">Uncharacterized protein</fullName>
    </submittedName>
</protein>
<dbReference type="Proteomes" id="UP000373449">
    <property type="component" value="Unassembled WGS sequence"/>
</dbReference>
<dbReference type="AlphaFoldDB" id="A0A484ZPX6"/>
<evidence type="ECO:0000313" key="1">
    <source>
        <dbReference type="EMBL" id="VFS49453.1"/>
    </source>
</evidence>
<proteinExistence type="predicted"/>
<sequence>MESAYQDQYATGLRYLLVSKVDKKGLIIPLFSSEGLSIKDGQVYSPEPYKRRAEKYLTIAQSAFDAKVLQGIPVTNWQQE</sequence>
<reference evidence="1 2" key="1">
    <citation type="submission" date="2019-03" db="EMBL/GenBank/DDBJ databases">
        <authorList>
            <consortium name="Pathogen Informatics"/>
        </authorList>
    </citation>
    <scope>NUCLEOTIDE SEQUENCE [LARGE SCALE GENOMIC DNA]</scope>
    <source>
        <strain evidence="1 2">NCTC12282</strain>
    </source>
</reference>
<dbReference type="EMBL" id="CAADJA010000002">
    <property type="protein sequence ID" value="VFS49453.1"/>
    <property type="molecule type" value="Genomic_DNA"/>
</dbReference>
<accession>A0A484ZPX6</accession>
<organism evidence="1 2">
    <name type="scientific">Budvicia aquatica</name>
    <dbReference type="NCBI Taxonomy" id="82979"/>
    <lineage>
        <taxon>Bacteria</taxon>
        <taxon>Pseudomonadati</taxon>
        <taxon>Pseudomonadota</taxon>
        <taxon>Gammaproteobacteria</taxon>
        <taxon>Enterobacterales</taxon>
        <taxon>Budviciaceae</taxon>
        <taxon>Budvicia</taxon>
    </lineage>
</organism>
<gene>
    <name evidence="1" type="ORF">NCTC12282_03931</name>
</gene>
<name>A0A484ZPX6_9GAMM</name>
<dbReference type="RefSeq" id="WP_134531283.1">
    <property type="nucleotide sequence ID" value="NZ_CAADJA010000002.1"/>
</dbReference>